<sequence>SNIGTFGVENPTRPCEQPDLMHKPLLRRALRAGSPGPSVREAYVKLDPCLSSTDMSTFCTGSGGLNLESVAPRHKNCTTSL</sequence>
<dbReference type="AlphaFoldDB" id="A0A2N5RWC1"/>
<dbReference type="EMBL" id="PGCI01001366">
    <property type="protein sequence ID" value="PLW05277.1"/>
    <property type="molecule type" value="Genomic_DNA"/>
</dbReference>
<proteinExistence type="predicted"/>
<evidence type="ECO:0000313" key="2">
    <source>
        <dbReference type="Proteomes" id="UP000235392"/>
    </source>
</evidence>
<feature type="non-terminal residue" evidence="1">
    <location>
        <position position="1"/>
    </location>
</feature>
<gene>
    <name evidence="1" type="ORF">PCASD_26114</name>
</gene>
<accession>A0A2N5RWC1</accession>
<organism evidence="1 2">
    <name type="scientific">Puccinia coronata f. sp. avenae</name>
    <dbReference type="NCBI Taxonomy" id="200324"/>
    <lineage>
        <taxon>Eukaryota</taxon>
        <taxon>Fungi</taxon>
        <taxon>Dikarya</taxon>
        <taxon>Basidiomycota</taxon>
        <taxon>Pucciniomycotina</taxon>
        <taxon>Pucciniomycetes</taxon>
        <taxon>Pucciniales</taxon>
        <taxon>Pucciniaceae</taxon>
        <taxon>Puccinia</taxon>
    </lineage>
</organism>
<reference evidence="1 2" key="1">
    <citation type="submission" date="2017-11" db="EMBL/GenBank/DDBJ databases">
        <title>De novo assembly and phasing of dikaryotic genomes from two isolates of Puccinia coronata f. sp. avenae, the causal agent of oat crown rust.</title>
        <authorList>
            <person name="Miller M.E."/>
            <person name="Zhang Y."/>
            <person name="Omidvar V."/>
            <person name="Sperschneider J."/>
            <person name="Schwessinger B."/>
            <person name="Raley C."/>
            <person name="Palmer J.M."/>
            <person name="Garnica D."/>
            <person name="Upadhyaya N."/>
            <person name="Rathjen J."/>
            <person name="Taylor J.M."/>
            <person name="Park R.F."/>
            <person name="Dodds P.N."/>
            <person name="Hirsch C.D."/>
            <person name="Kianian S.F."/>
            <person name="Figueroa M."/>
        </authorList>
    </citation>
    <scope>NUCLEOTIDE SEQUENCE [LARGE SCALE GENOMIC DNA]</scope>
    <source>
        <strain evidence="1">12SD80</strain>
    </source>
</reference>
<comment type="caution">
    <text evidence="1">The sequence shown here is derived from an EMBL/GenBank/DDBJ whole genome shotgun (WGS) entry which is preliminary data.</text>
</comment>
<name>A0A2N5RWC1_9BASI</name>
<evidence type="ECO:0000313" key="1">
    <source>
        <dbReference type="EMBL" id="PLW05277.1"/>
    </source>
</evidence>
<dbReference type="Proteomes" id="UP000235392">
    <property type="component" value="Unassembled WGS sequence"/>
</dbReference>
<protein>
    <submittedName>
        <fullName evidence="1">Uncharacterized protein</fullName>
    </submittedName>
</protein>